<sequence>MTIERRKSERVVDFFPLEIHALHLVSHKVIAGPFSGRIIDISDHGACLLMTQVLVNGFHIFHTTRNTDGVAIGLGFTNISADDSLVFTAHPVWLKPFQQQEVRAFRMGVQFTAEVRLDHIHEVQEALGADQEQRASWWKLHCKT</sequence>
<dbReference type="InterPro" id="IPR009875">
    <property type="entry name" value="PilZ_domain"/>
</dbReference>
<dbReference type="AlphaFoldDB" id="A0A7T5VC46"/>
<accession>A0A7T5VC46</accession>
<dbReference type="EMBL" id="CP054140">
    <property type="protein sequence ID" value="QQG65155.1"/>
    <property type="molecule type" value="Genomic_DNA"/>
</dbReference>
<dbReference type="GO" id="GO:0035438">
    <property type="term" value="F:cyclic-di-GMP binding"/>
    <property type="evidence" value="ECO:0007669"/>
    <property type="project" value="InterPro"/>
</dbReference>
<evidence type="ECO:0000313" key="3">
    <source>
        <dbReference type="Proteomes" id="UP000596092"/>
    </source>
</evidence>
<evidence type="ECO:0000313" key="2">
    <source>
        <dbReference type="EMBL" id="QQG65155.1"/>
    </source>
</evidence>
<keyword evidence="3" id="KW-1185">Reference proteome</keyword>
<organism evidence="2 3">
    <name type="scientific">Desulfobulbus oligotrophicus</name>
    <dbReference type="NCBI Taxonomy" id="1909699"/>
    <lineage>
        <taxon>Bacteria</taxon>
        <taxon>Pseudomonadati</taxon>
        <taxon>Thermodesulfobacteriota</taxon>
        <taxon>Desulfobulbia</taxon>
        <taxon>Desulfobulbales</taxon>
        <taxon>Desulfobulbaceae</taxon>
        <taxon>Desulfobulbus</taxon>
    </lineage>
</organism>
<dbReference type="RefSeq" id="WP_199263974.1">
    <property type="nucleotide sequence ID" value="NZ_CP054140.1"/>
</dbReference>
<evidence type="ECO:0000259" key="1">
    <source>
        <dbReference type="Pfam" id="PF07238"/>
    </source>
</evidence>
<reference evidence="2 3" key="1">
    <citation type="submission" date="2020-05" db="EMBL/GenBank/DDBJ databases">
        <title>Complete genome of Desulfobulbus oligotrophicus.</title>
        <authorList>
            <person name="Podar M."/>
        </authorList>
    </citation>
    <scope>NUCLEOTIDE SEQUENCE [LARGE SCALE GENOMIC DNA]</scope>
    <source>
        <strain evidence="2 3">Prop6</strain>
    </source>
</reference>
<proteinExistence type="predicted"/>
<feature type="domain" description="PilZ" evidence="1">
    <location>
        <begin position="4"/>
        <end position="124"/>
    </location>
</feature>
<protein>
    <submittedName>
        <fullName evidence="2">PilZ domain-containing protein</fullName>
    </submittedName>
</protein>
<dbReference type="KEGG" id="dog:HP555_04360"/>
<name>A0A7T5VC46_9BACT</name>
<gene>
    <name evidence="2" type="ORF">HP555_04360</name>
</gene>
<dbReference type="Proteomes" id="UP000596092">
    <property type="component" value="Chromosome"/>
</dbReference>
<dbReference type="Pfam" id="PF07238">
    <property type="entry name" value="PilZ"/>
    <property type="match status" value="1"/>
</dbReference>